<dbReference type="InterPro" id="IPR038404">
    <property type="entry name" value="TRAP_DctP_sf"/>
</dbReference>
<reference evidence="2 3" key="1">
    <citation type="submission" date="2017-07" db="EMBL/GenBank/DDBJ databases">
        <title>Genome Sequence of Sulfitobacter pseudonitzschiae Strain SMR1 Isolated from a culture of the Diatom Skeletonema marinoi.</title>
        <authorList>
            <person name="Topel M."/>
            <person name="Pinder M.I.M."/>
            <person name="Johansson O.N."/>
            <person name="Kourtchenko O."/>
            <person name="Godhe A."/>
            <person name="Clarke A.K."/>
        </authorList>
    </citation>
    <scope>NUCLEOTIDE SEQUENCE [LARGE SCALE GENOMIC DNA]</scope>
    <source>
        <strain evidence="2 3">SMR1</strain>
        <plasmid evidence="2 3">pSMR1-3</plasmid>
    </source>
</reference>
<gene>
    <name evidence="2" type="ORF">SULPSESMR1_04477</name>
</gene>
<name>A0A221K875_9RHOB</name>
<evidence type="ECO:0000313" key="2">
    <source>
        <dbReference type="EMBL" id="ASM75198.1"/>
    </source>
</evidence>
<comment type="subcellular location">
    <subcellularLocation>
        <location evidence="1">Cell envelope</location>
    </subcellularLocation>
</comment>
<dbReference type="KEGG" id="spse:SULPSESMR1_04477"/>
<evidence type="ECO:0000313" key="3">
    <source>
        <dbReference type="Proteomes" id="UP000199754"/>
    </source>
</evidence>
<dbReference type="Proteomes" id="UP000199754">
    <property type="component" value="Plasmid pSMR1-3"/>
</dbReference>
<dbReference type="Gene3D" id="3.40.190.170">
    <property type="entry name" value="Bacterial extracellular solute-binding protein, family 7"/>
    <property type="match status" value="1"/>
</dbReference>
<keyword evidence="2" id="KW-0614">Plasmid</keyword>
<dbReference type="AlphaFoldDB" id="A0A221K875"/>
<protein>
    <submittedName>
        <fullName evidence="2">C4-dicarboxylate ABC transporter substrate-binding protein</fullName>
    </submittedName>
</protein>
<evidence type="ECO:0000256" key="1">
    <source>
        <dbReference type="ARBA" id="ARBA00004196"/>
    </source>
</evidence>
<keyword evidence="3" id="KW-1185">Reference proteome</keyword>
<dbReference type="EMBL" id="CP022418">
    <property type="protein sequence ID" value="ASM75198.1"/>
    <property type="molecule type" value="Genomic_DNA"/>
</dbReference>
<organism evidence="2 3">
    <name type="scientific">Pseudosulfitobacter pseudonitzschiae</name>
    <dbReference type="NCBI Taxonomy" id="1402135"/>
    <lineage>
        <taxon>Bacteria</taxon>
        <taxon>Pseudomonadati</taxon>
        <taxon>Pseudomonadota</taxon>
        <taxon>Alphaproteobacteria</taxon>
        <taxon>Rhodobacterales</taxon>
        <taxon>Roseobacteraceae</taxon>
        <taxon>Pseudosulfitobacter</taxon>
    </lineage>
</organism>
<proteinExistence type="predicted"/>
<sequence length="135" mass="15262">MLSDNQHPVGIIIGSSWVYNKSFWRGLPEETRAILMEQMILSLARMEIGYEQQGNEGLHGGRMEGVEVGAPEADLAAALDSYNTSFLQDLPANAAERFRIDPPDACWPSSWRSRKLGRPAWPRWISWTRMPSSPF</sequence>
<dbReference type="GO" id="GO:0030313">
    <property type="term" value="C:cell envelope"/>
    <property type="evidence" value="ECO:0007669"/>
    <property type="project" value="UniProtKB-SubCell"/>
</dbReference>
<geneLocation type="plasmid" evidence="2 3">
    <name>pSMR1-3</name>
</geneLocation>
<accession>A0A221K875</accession>